<proteinExistence type="predicted"/>
<comment type="caution">
    <text evidence="2">The sequence shown here is derived from an EMBL/GenBank/DDBJ whole genome shotgun (WGS) entry which is preliminary data.</text>
</comment>
<reference evidence="2" key="2">
    <citation type="submission" date="2020-11" db="EMBL/GenBank/DDBJ databases">
        <authorList>
            <person name="McCartney M.A."/>
            <person name="Auch B."/>
            <person name="Kono T."/>
            <person name="Mallez S."/>
            <person name="Becker A."/>
            <person name="Gohl D.M."/>
            <person name="Silverstein K.A.T."/>
            <person name="Koren S."/>
            <person name="Bechman K.B."/>
            <person name="Herman A."/>
            <person name="Abrahante J.E."/>
            <person name="Garbe J."/>
        </authorList>
    </citation>
    <scope>NUCLEOTIDE SEQUENCE</scope>
    <source>
        <strain evidence="2">Duluth1</strain>
        <tissue evidence="2">Whole animal</tissue>
    </source>
</reference>
<name>A0A9D4LY85_DREPO</name>
<dbReference type="AlphaFoldDB" id="A0A9D4LY85"/>
<feature type="region of interest" description="Disordered" evidence="1">
    <location>
        <begin position="1"/>
        <end position="21"/>
    </location>
</feature>
<sequence>MVKTTHWQSNIPRMMPLGSSGSSHSMVALLKDTNGNQIILGGPGTAEKNSKPLDSITFKNKKPSETGDAPKSFFLSQYCTIYSDKRKRLEGTVVGGTRIFFI</sequence>
<feature type="compositionally biased region" description="Polar residues" evidence="1">
    <location>
        <begin position="1"/>
        <end position="11"/>
    </location>
</feature>
<gene>
    <name evidence="2" type="ORF">DPMN_029996</name>
</gene>
<accession>A0A9D4LY85</accession>
<reference evidence="2" key="1">
    <citation type="journal article" date="2019" name="bioRxiv">
        <title>The Genome of the Zebra Mussel, Dreissena polymorpha: A Resource for Invasive Species Research.</title>
        <authorList>
            <person name="McCartney M.A."/>
            <person name="Auch B."/>
            <person name="Kono T."/>
            <person name="Mallez S."/>
            <person name="Zhang Y."/>
            <person name="Obille A."/>
            <person name="Becker A."/>
            <person name="Abrahante J.E."/>
            <person name="Garbe J."/>
            <person name="Badalamenti J.P."/>
            <person name="Herman A."/>
            <person name="Mangelson H."/>
            <person name="Liachko I."/>
            <person name="Sullivan S."/>
            <person name="Sone E.D."/>
            <person name="Koren S."/>
            <person name="Silverstein K.A.T."/>
            <person name="Beckman K.B."/>
            <person name="Gohl D.M."/>
        </authorList>
    </citation>
    <scope>NUCLEOTIDE SEQUENCE</scope>
    <source>
        <strain evidence="2">Duluth1</strain>
        <tissue evidence="2">Whole animal</tissue>
    </source>
</reference>
<evidence type="ECO:0000313" key="2">
    <source>
        <dbReference type="EMBL" id="KAH3866873.1"/>
    </source>
</evidence>
<protein>
    <submittedName>
        <fullName evidence="2">Uncharacterized protein</fullName>
    </submittedName>
</protein>
<keyword evidence="3" id="KW-1185">Reference proteome</keyword>
<organism evidence="2 3">
    <name type="scientific">Dreissena polymorpha</name>
    <name type="common">Zebra mussel</name>
    <name type="synonym">Mytilus polymorpha</name>
    <dbReference type="NCBI Taxonomy" id="45954"/>
    <lineage>
        <taxon>Eukaryota</taxon>
        <taxon>Metazoa</taxon>
        <taxon>Spiralia</taxon>
        <taxon>Lophotrochozoa</taxon>
        <taxon>Mollusca</taxon>
        <taxon>Bivalvia</taxon>
        <taxon>Autobranchia</taxon>
        <taxon>Heteroconchia</taxon>
        <taxon>Euheterodonta</taxon>
        <taxon>Imparidentia</taxon>
        <taxon>Neoheterodontei</taxon>
        <taxon>Myida</taxon>
        <taxon>Dreissenoidea</taxon>
        <taxon>Dreissenidae</taxon>
        <taxon>Dreissena</taxon>
    </lineage>
</organism>
<evidence type="ECO:0000256" key="1">
    <source>
        <dbReference type="SAM" id="MobiDB-lite"/>
    </source>
</evidence>
<dbReference type="EMBL" id="JAIWYP010000002">
    <property type="protein sequence ID" value="KAH3866873.1"/>
    <property type="molecule type" value="Genomic_DNA"/>
</dbReference>
<evidence type="ECO:0000313" key="3">
    <source>
        <dbReference type="Proteomes" id="UP000828390"/>
    </source>
</evidence>
<dbReference type="Proteomes" id="UP000828390">
    <property type="component" value="Unassembled WGS sequence"/>
</dbReference>